<dbReference type="PANTHER" id="PTHR30600:SF10">
    <property type="entry name" value="BLL6722 PROTEIN"/>
    <property type="match status" value="1"/>
</dbReference>
<dbReference type="InterPro" id="IPR009056">
    <property type="entry name" value="Cyt_c-like_dom"/>
</dbReference>
<dbReference type="InterPro" id="IPR051395">
    <property type="entry name" value="Cytochrome_c_Peroxidase/MauG"/>
</dbReference>
<feature type="domain" description="Cytochrome c" evidence="9">
    <location>
        <begin position="48"/>
        <end position="185"/>
    </location>
</feature>
<comment type="caution">
    <text evidence="10">The sequence shown here is derived from an EMBL/GenBank/DDBJ whole genome shotgun (WGS) entry which is preliminary data.</text>
</comment>
<evidence type="ECO:0000256" key="6">
    <source>
        <dbReference type="ARBA" id="ARBA00023004"/>
    </source>
</evidence>
<keyword evidence="6 7" id="KW-0408">Iron</keyword>
<keyword evidence="11" id="KW-1185">Reference proteome</keyword>
<dbReference type="RefSeq" id="WP_139862768.1">
    <property type="nucleotide sequence ID" value="NZ_CAADFC020000024.1"/>
</dbReference>
<evidence type="ECO:0000256" key="1">
    <source>
        <dbReference type="ARBA" id="ARBA00004196"/>
    </source>
</evidence>
<dbReference type="OrthoDB" id="9805202at2"/>
<gene>
    <name evidence="10" type="primary">mauG</name>
    <name evidence="10" type="ORF">CI1B_59280</name>
</gene>
<dbReference type="GO" id="GO:0009055">
    <property type="term" value="F:electron transfer activity"/>
    <property type="evidence" value="ECO:0007669"/>
    <property type="project" value="InterPro"/>
</dbReference>
<evidence type="ECO:0000256" key="8">
    <source>
        <dbReference type="SAM" id="SignalP"/>
    </source>
</evidence>
<keyword evidence="4 8" id="KW-0732">Signal</keyword>
<dbReference type="AlphaFoldDB" id="A0A508TMF9"/>
<dbReference type="InterPro" id="IPR004852">
    <property type="entry name" value="Di-haem_cyt_c_peroxidsae"/>
</dbReference>
<dbReference type="EC" id="1.-.-.-" evidence="10"/>
<feature type="signal peptide" evidence="8">
    <location>
        <begin position="1"/>
        <end position="21"/>
    </location>
</feature>
<dbReference type="Pfam" id="PF03150">
    <property type="entry name" value="CCP_MauG"/>
    <property type="match status" value="1"/>
</dbReference>
<dbReference type="InterPro" id="IPR036909">
    <property type="entry name" value="Cyt_c-like_dom_sf"/>
</dbReference>
<dbReference type="GO" id="GO:0030313">
    <property type="term" value="C:cell envelope"/>
    <property type="evidence" value="ECO:0007669"/>
    <property type="project" value="UniProtKB-SubCell"/>
</dbReference>
<proteinExistence type="predicted"/>
<organism evidence="10 11">
    <name type="scientific">Bradyrhizobium ivorense</name>
    <dbReference type="NCBI Taxonomy" id="2511166"/>
    <lineage>
        <taxon>Bacteria</taxon>
        <taxon>Pseudomonadati</taxon>
        <taxon>Pseudomonadota</taxon>
        <taxon>Alphaproteobacteria</taxon>
        <taxon>Hyphomicrobiales</taxon>
        <taxon>Nitrobacteraceae</taxon>
        <taxon>Bradyrhizobium</taxon>
    </lineage>
</organism>
<accession>A0A508TMF9</accession>
<reference evidence="10" key="1">
    <citation type="submission" date="2019-02" db="EMBL/GenBank/DDBJ databases">
        <authorList>
            <person name="Pothier F.J."/>
        </authorList>
    </citation>
    <scope>NUCLEOTIDE SEQUENCE</scope>
    <source>
        <strain evidence="10">CI-1B</strain>
    </source>
</reference>
<protein>
    <submittedName>
        <fullName evidence="10">Methylamine utilization protein MauG</fullName>
        <ecNumber evidence="10">1.-.-.-</ecNumber>
    </submittedName>
</protein>
<dbReference type="GO" id="GO:0004130">
    <property type="term" value="F:cytochrome-c peroxidase activity"/>
    <property type="evidence" value="ECO:0007669"/>
    <property type="project" value="TreeGrafter"/>
</dbReference>
<evidence type="ECO:0000256" key="3">
    <source>
        <dbReference type="ARBA" id="ARBA00022723"/>
    </source>
</evidence>
<dbReference type="Gene3D" id="1.10.760.10">
    <property type="entry name" value="Cytochrome c-like domain"/>
    <property type="match status" value="2"/>
</dbReference>
<comment type="subcellular location">
    <subcellularLocation>
        <location evidence="1">Cell envelope</location>
    </subcellularLocation>
</comment>
<dbReference type="PANTHER" id="PTHR30600">
    <property type="entry name" value="CYTOCHROME C PEROXIDASE-RELATED"/>
    <property type="match status" value="1"/>
</dbReference>
<dbReference type="GO" id="GO:0020037">
    <property type="term" value="F:heme binding"/>
    <property type="evidence" value="ECO:0007669"/>
    <property type="project" value="InterPro"/>
</dbReference>
<evidence type="ECO:0000313" key="10">
    <source>
        <dbReference type="EMBL" id="VIO75549.1"/>
    </source>
</evidence>
<evidence type="ECO:0000259" key="9">
    <source>
        <dbReference type="PROSITE" id="PS51007"/>
    </source>
</evidence>
<evidence type="ECO:0000256" key="7">
    <source>
        <dbReference type="PROSITE-ProRule" id="PRU00433"/>
    </source>
</evidence>
<dbReference type="SUPFAM" id="SSF46626">
    <property type="entry name" value="Cytochrome c"/>
    <property type="match status" value="2"/>
</dbReference>
<keyword evidence="5 10" id="KW-0560">Oxidoreductase</keyword>
<name>A0A508TMF9_9BRAD</name>
<evidence type="ECO:0000256" key="2">
    <source>
        <dbReference type="ARBA" id="ARBA00022617"/>
    </source>
</evidence>
<keyword evidence="2 7" id="KW-0349">Heme</keyword>
<evidence type="ECO:0000313" key="11">
    <source>
        <dbReference type="Proteomes" id="UP000328092"/>
    </source>
</evidence>
<dbReference type="EMBL" id="CAADFC020000024">
    <property type="protein sequence ID" value="VIO75549.1"/>
    <property type="molecule type" value="Genomic_DNA"/>
</dbReference>
<feature type="domain" description="Cytochrome c" evidence="9">
    <location>
        <begin position="259"/>
        <end position="436"/>
    </location>
</feature>
<evidence type="ECO:0000256" key="5">
    <source>
        <dbReference type="ARBA" id="ARBA00023002"/>
    </source>
</evidence>
<evidence type="ECO:0000256" key="4">
    <source>
        <dbReference type="ARBA" id="ARBA00022729"/>
    </source>
</evidence>
<feature type="chain" id="PRO_5021299959" evidence="8">
    <location>
        <begin position="22"/>
        <end position="443"/>
    </location>
</feature>
<keyword evidence="3 7" id="KW-0479">Metal-binding</keyword>
<dbReference type="GO" id="GO:0046872">
    <property type="term" value="F:metal ion binding"/>
    <property type="evidence" value="ECO:0007669"/>
    <property type="project" value="UniProtKB-KW"/>
</dbReference>
<sequence length="443" mass="48281">MNGRTSWLLGAGLLCMAGAVAAVETQTLPGTNPNPVQLRRAPVAPLSAMAQLGQKIFFDASLSSSGARSCASCHSPDHAYGPPNDGPVMLGGPALNRQGARAVPGLTYLDRLPSFSIGPEKDDDDNVVSLAQMATIGQQAARAKKVATATSASAVNIVPQGGLFWDGRADTLQDQAIFPLLDPNEMDGGSIDVVAEKLQRASYAQRFAELFGAGIFQNRGLLVAEAMFAVARYQIEEPSFHPYTSKYDYWLEGKARLSEAELRGLQLFNDPEKANCGGCHTSAPTRDNLPPLFTDHQYEALGAPRNAALERNRDRDYFDLGVCGPHRADIAEQTQYCGMFATPTLRNTATRHAFFHNGVFHSLEQVLDFYNFRDTNPEKVFPRGADGKVRKYDDLPEKYHANVDVSDPPFERHLGDIPAMTSQDEADIIAFLKTLTDGYQVEP</sequence>
<dbReference type="PROSITE" id="PS51007">
    <property type="entry name" value="CYTC"/>
    <property type="match status" value="2"/>
</dbReference>
<dbReference type="Proteomes" id="UP000328092">
    <property type="component" value="Unassembled WGS sequence"/>
</dbReference>